<evidence type="ECO:0000256" key="15">
    <source>
        <dbReference type="SAM" id="Phobius"/>
    </source>
</evidence>
<feature type="region of interest" description="Disordered" evidence="14">
    <location>
        <begin position="361"/>
        <end position="386"/>
    </location>
</feature>
<dbReference type="GO" id="GO:0009881">
    <property type="term" value="F:photoreceptor activity"/>
    <property type="evidence" value="ECO:0007669"/>
    <property type="project" value="UniProtKB-KW"/>
</dbReference>
<feature type="transmembrane region" description="Helical" evidence="15">
    <location>
        <begin position="274"/>
        <end position="298"/>
    </location>
</feature>
<keyword evidence="9 15" id="KW-0472">Membrane</keyword>
<dbReference type="AlphaFoldDB" id="A0A8U7M6N3"/>
<comment type="subcellular location">
    <subcellularLocation>
        <location evidence="1">Membrane</location>
        <topology evidence="1">Multi-pass membrane protein</topology>
    </subcellularLocation>
</comment>
<organism evidence="16 17">
    <name type="scientific">Corvus moneduloides</name>
    <name type="common">New Caledonian crow</name>
    <dbReference type="NCBI Taxonomy" id="1196302"/>
    <lineage>
        <taxon>Eukaryota</taxon>
        <taxon>Metazoa</taxon>
        <taxon>Chordata</taxon>
        <taxon>Craniata</taxon>
        <taxon>Vertebrata</taxon>
        <taxon>Euteleostomi</taxon>
        <taxon>Archelosauria</taxon>
        <taxon>Archosauria</taxon>
        <taxon>Dinosauria</taxon>
        <taxon>Saurischia</taxon>
        <taxon>Theropoda</taxon>
        <taxon>Coelurosauria</taxon>
        <taxon>Aves</taxon>
        <taxon>Neognathae</taxon>
        <taxon>Neoaves</taxon>
        <taxon>Telluraves</taxon>
        <taxon>Australaves</taxon>
        <taxon>Passeriformes</taxon>
        <taxon>Corvoidea</taxon>
        <taxon>Corvidae</taxon>
        <taxon>Corvus</taxon>
    </lineage>
</organism>
<reference evidence="16" key="2">
    <citation type="submission" date="2025-08" db="UniProtKB">
        <authorList>
            <consortium name="Ensembl"/>
        </authorList>
    </citation>
    <scope>IDENTIFICATION</scope>
</reference>
<dbReference type="PROSITE" id="PS00237">
    <property type="entry name" value="G_PROTEIN_RECEP_F1_1"/>
    <property type="match status" value="1"/>
</dbReference>
<dbReference type="PROSITE" id="PS50262">
    <property type="entry name" value="G_PROTEIN_RECEP_F1_2"/>
    <property type="match status" value="1"/>
</dbReference>
<keyword evidence="17" id="KW-1185">Reference proteome</keyword>
<evidence type="ECO:0000256" key="14">
    <source>
        <dbReference type="SAM" id="MobiDB-lite"/>
    </source>
</evidence>
<evidence type="ECO:0000313" key="17">
    <source>
        <dbReference type="Proteomes" id="UP000694553"/>
    </source>
</evidence>
<evidence type="ECO:0000256" key="11">
    <source>
        <dbReference type="ARBA" id="ARBA00023170"/>
    </source>
</evidence>
<name>A0A8U7M6N3_CORMO</name>
<reference evidence="16" key="3">
    <citation type="submission" date="2025-09" db="UniProtKB">
        <authorList>
            <consortium name="Ensembl"/>
        </authorList>
    </citation>
    <scope>IDENTIFICATION</scope>
</reference>
<evidence type="ECO:0000256" key="8">
    <source>
        <dbReference type="ARBA" id="ARBA00023040"/>
    </source>
</evidence>
<evidence type="ECO:0000256" key="4">
    <source>
        <dbReference type="ARBA" id="ARBA00022692"/>
    </source>
</evidence>
<keyword evidence="11 13" id="KW-0675">Receptor</keyword>
<keyword evidence="3" id="KW-0716">Sensory transduction</keyword>
<evidence type="ECO:0000256" key="12">
    <source>
        <dbReference type="ARBA" id="ARBA00023224"/>
    </source>
</evidence>
<sequence>MPAIRSLLFSSCSNASEILSFTTTTSCCEALNMSTQPHTVTKEEIPGHVLYTVGTCVLIIGSIGIIGNLLVLYAFYSNKKLRTPQNYFIMNLAVSDFLMSASQAPMCFVNSLHREWILGDIGCNLYAFCGALFGITSMMTLLAISVDRYLVITKPLQSIQWTSKRRTVQIIAVVWLYSLGWSVAPLLGWSSYVPEGLMISCTWDYVTYSPANRSYTMILCCCVFFIPLVIIFHCYLSMFLAIRRTGRDVQKLGSCSRKSYLSQSMKNEWKLAKIAFVVIIVFVLSWSPYACVTLIAWAGKTIHKAVPCLRFLIRISKNDLLRGSMNESSFRTSLSSHHSLAGRTKSTCVSSVSTGEATWSNVELDPVEPDHEKLKPRRSHSFSTSLRQDKRDLLPKTCSCDEAFAEKVSLSSSCLEKVLGQPVKPSPSAALVTSSLRATSLPVGLNSSSVSRGDSSTSHMATQGSQVNGVLDSVISNAVPRIIIIPTSETNLFREELEEEETELFHFHDKKGNLLDLEGLSSSMEFLEAVEKFLS</sequence>
<feature type="transmembrane region" description="Helical" evidence="15">
    <location>
        <begin position="215"/>
        <end position="242"/>
    </location>
</feature>
<keyword evidence="5" id="KW-0681">Retinal protein</keyword>
<dbReference type="SUPFAM" id="SSF81321">
    <property type="entry name" value="Family A G protein-coupled receptor-like"/>
    <property type="match status" value="1"/>
</dbReference>
<dbReference type="SMART" id="SM01381">
    <property type="entry name" value="7TM_GPCR_Srsx"/>
    <property type="match status" value="1"/>
</dbReference>
<dbReference type="Pfam" id="PF00001">
    <property type="entry name" value="7tm_1"/>
    <property type="match status" value="1"/>
</dbReference>
<dbReference type="GO" id="GO:0016020">
    <property type="term" value="C:membrane"/>
    <property type="evidence" value="ECO:0007669"/>
    <property type="project" value="UniProtKB-SubCell"/>
</dbReference>
<evidence type="ECO:0000256" key="1">
    <source>
        <dbReference type="ARBA" id="ARBA00004141"/>
    </source>
</evidence>
<dbReference type="GO" id="GO:0007602">
    <property type="term" value="P:phototransduction"/>
    <property type="evidence" value="ECO:0007669"/>
    <property type="project" value="UniProtKB-KW"/>
</dbReference>
<evidence type="ECO:0000256" key="7">
    <source>
        <dbReference type="ARBA" id="ARBA00022991"/>
    </source>
</evidence>
<dbReference type="InterPro" id="IPR017452">
    <property type="entry name" value="GPCR_Rhodpsn_7TM"/>
</dbReference>
<reference evidence="17" key="1">
    <citation type="submission" date="2019-10" db="EMBL/GenBank/DDBJ databases">
        <title>Corvus moneduloides (New Caledonian crow) genome, bCorMon1, primary haplotype.</title>
        <authorList>
            <person name="Rutz C."/>
            <person name="Fungtammasan C."/>
            <person name="Mountcastle J."/>
            <person name="Formenti G."/>
            <person name="Chow W."/>
            <person name="Howe K."/>
            <person name="Steele M.P."/>
            <person name="Fernandes J."/>
            <person name="Gilbert M.T.P."/>
            <person name="Fedrigo O."/>
            <person name="Jarvis E.D."/>
            <person name="Gemmell N."/>
        </authorList>
    </citation>
    <scope>NUCLEOTIDE SEQUENCE [LARGE SCALE GENOMIC DNA]</scope>
</reference>
<accession>A0A8U7M6N3</accession>
<evidence type="ECO:0000313" key="16">
    <source>
        <dbReference type="Ensembl" id="ENSCMUP00000029128.1"/>
    </source>
</evidence>
<keyword evidence="10" id="KW-1015">Disulfide bond</keyword>
<evidence type="ECO:0000256" key="6">
    <source>
        <dbReference type="ARBA" id="ARBA00022989"/>
    </source>
</evidence>
<feature type="transmembrane region" description="Helical" evidence="15">
    <location>
        <begin position="87"/>
        <end position="105"/>
    </location>
</feature>
<protein>
    <submittedName>
        <fullName evidence="16">Uncharacterized protein</fullName>
    </submittedName>
</protein>
<evidence type="ECO:0000256" key="5">
    <source>
        <dbReference type="ARBA" id="ARBA00022925"/>
    </source>
</evidence>
<dbReference type="PRINTS" id="PR00237">
    <property type="entry name" value="GPCRRHODOPSN"/>
</dbReference>
<dbReference type="PANTHER" id="PTHR24240">
    <property type="entry name" value="OPSIN"/>
    <property type="match status" value="1"/>
</dbReference>
<keyword evidence="6 15" id="KW-1133">Transmembrane helix</keyword>
<comment type="similarity">
    <text evidence="13">Belongs to the G-protein coupled receptor 1 family.</text>
</comment>
<dbReference type="Ensembl" id="ENSCMUT00000034478.1">
    <property type="protein sequence ID" value="ENSCMUP00000029128.1"/>
    <property type="gene ID" value="ENSCMUG00000014061.2"/>
</dbReference>
<gene>
    <name evidence="16" type="primary">LOC116443948</name>
</gene>
<dbReference type="InterPro" id="IPR050125">
    <property type="entry name" value="GPCR_opsins"/>
</dbReference>
<feature type="transmembrane region" description="Helical" evidence="15">
    <location>
        <begin position="167"/>
        <end position="188"/>
    </location>
</feature>
<dbReference type="GO" id="GO:0004930">
    <property type="term" value="F:G protein-coupled receptor activity"/>
    <property type="evidence" value="ECO:0007669"/>
    <property type="project" value="UniProtKB-KW"/>
</dbReference>
<keyword evidence="4 13" id="KW-0812">Transmembrane</keyword>
<feature type="transmembrane region" description="Helical" evidence="15">
    <location>
        <begin position="125"/>
        <end position="146"/>
    </location>
</feature>
<evidence type="ECO:0000256" key="13">
    <source>
        <dbReference type="RuleBase" id="RU000688"/>
    </source>
</evidence>
<dbReference type="Proteomes" id="UP000694553">
    <property type="component" value="Unassembled WGS sequence"/>
</dbReference>
<evidence type="ECO:0000256" key="2">
    <source>
        <dbReference type="ARBA" id="ARBA00022543"/>
    </source>
</evidence>
<dbReference type="InterPro" id="IPR000276">
    <property type="entry name" value="GPCR_Rhodpsn"/>
</dbReference>
<dbReference type="FunFam" id="1.20.1070.10:FF:000044">
    <property type="entry name" value="Opsin, ultraviolet-sensitive"/>
    <property type="match status" value="1"/>
</dbReference>
<feature type="transmembrane region" description="Helical" evidence="15">
    <location>
        <begin position="49"/>
        <end position="75"/>
    </location>
</feature>
<dbReference type="Gene3D" id="1.20.1070.10">
    <property type="entry name" value="Rhodopsin 7-helix transmembrane proteins"/>
    <property type="match status" value="1"/>
</dbReference>
<evidence type="ECO:0000256" key="3">
    <source>
        <dbReference type="ARBA" id="ARBA00022606"/>
    </source>
</evidence>
<keyword evidence="7" id="KW-0157">Chromophore</keyword>
<keyword evidence="12 13" id="KW-0807">Transducer</keyword>
<proteinExistence type="inferred from homology"/>
<evidence type="ECO:0000256" key="9">
    <source>
        <dbReference type="ARBA" id="ARBA00023136"/>
    </source>
</evidence>
<keyword evidence="2" id="KW-0600">Photoreceptor protein</keyword>
<evidence type="ECO:0000256" key="10">
    <source>
        <dbReference type="ARBA" id="ARBA00023157"/>
    </source>
</evidence>
<keyword evidence="8 13" id="KW-0297">G-protein coupled receptor</keyword>